<reference evidence="11 12" key="1">
    <citation type="journal article" date="2017" name="Mol. Plant">
        <title>The Genome of Medicinal Plant Macleaya cordata Provides New Insights into Benzylisoquinoline Alkaloids Metabolism.</title>
        <authorList>
            <person name="Liu X."/>
            <person name="Liu Y."/>
            <person name="Huang P."/>
            <person name="Ma Y."/>
            <person name="Qing Z."/>
            <person name="Tang Q."/>
            <person name="Cao H."/>
            <person name="Cheng P."/>
            <person name="Zheng Y."/>
            <person name="Yuan Z."/>
            <person name="Zhou Y."/>
            <person name="Liu J."/>
            <person name="Tang Z."/>
            <person name="Zhuo Y."/>
            <person name="Zhang Y."/>
            <person name="Yu L."/>
            <person name="Huang J."/>
            <person name="Yang P."/>
            <person name="Peng Q."/>
            <person name="Zhang J."/>
            <person name="Jiang W."/>
            <person name="Zhang Z."/>
            <person name="Lin K."/>
            <person name="Ro D.K."/>
            <person name="Chen X."/>
            <person name="Xiong X."/>
            <person name="Shang Y."/>
            <person name="Huang S."/>
            <person name="Zeng J."/>
        </authorList>
    </citation>
    <scope>NUCLEOTIDE SEQUENCE [LARGE SCALE GENOMIC DNA]</scope>
    <source>
        <strain evidence="12">cv. BLH2017</strain>
        <tissue evidence="11">Root</tissue>
    </source>
</reference>
<dbReference type="EMBL" id="MVGT01003379">
    <property type="protein sequence ID" value="OVA04129.1"/>
    <property type="molecule type" value="Genomic_DNA"/>
</dbReference>
<dbReference type="Pfam" id="PF14363">
    <property type="entry name" value="AAA_assoc"/>
    <property type="match status" value="1"/>
</dbReference>
<dbReference type="InterPro" id="IPR027417">
    <property type="entry name" value="P-loop_NTPase"/>
</dbReference>
<dbReference type="Pfam" id="PF25568">
    <property type="entry name" value="AAA_lid_At3g28540"/>
    <property type="match status" value="1"/>
</dbReference>
<dbReference type="STRING" id="56857.A0A200Q0X6"/>
<dbReference type="InterPro" id="IPR003959">
    <property type="entry name" value="ATPase_AAA_core"/>
</dbReference>
<dbReference type="OrthoDB" id="10251412at2759"/>
<dbReference type="AlphaFoldDB" id="A0A200Q0X6"/>
<dbReference type="SMART" id="SM00382">
    <property type="entry name" value="AAA"/>
    <property type="match status" value="1"/>
</dbReference>
<dbReference type="InterPro" id="IPR003593">
    <property type="entry name" value="AAA+_ATPase"/>
</dbReference>
<comment type="caution">
    <text evidence="11">The sequence shown here is derived from an EMBL/GenBank/DDBJ whole genome shotgun (WGS) entry which is preliminary data.</text>
</comment>
<comment type="similarity">
    <text evidence="2">Belongs to the AAA ATPase family. BCS1 subfamily.</text>
</comment>
<protein>
    <submittedName>
        <fullName evidence="11">AAA+ ATPase domain</fullName>
    </submittedName>
</protein>
<keyword evidence="9" id="KW-0812">Transmembrane</keyword>
<dbReference type="GO" id="GO:0016887">
    <property type="term" value="F:ATP hydrolysis activity"/>
    <property type="evidence" value="ECO:0007669"/>
    <property type="project" value="InterPro"/>
</dbReference>
<name>A0A200Q0X6_MACCD</name>
<evidence type="ECO:0000259" key="10">
    <source>
        <dbReference type="SMART" id="SM00382"/>
    </source>
</evidence>
<dbReference type="GO" id="GO:0006950">
    <property type="term" value="P:response to stress"/>
    <property type="evidence" value="ECO:0007669"/>
    <property type="project" value="UniProtKB-ARBA"/>
</dbReference>
<dbReference type="Proteomes" id="UP000195402">
    <property type="component" value="Unassembled WGS sequence"/>
</dbReference>
<evidence type="ECO:0000256" key="2">
    <source>
        <dbReference type="ARBA" id="ARBA00007448"/>
    </source>
</evidence>
<dbReference type="PROSITE" id="PS00674">
    <property type="entry name" value="AAA"/>
    <property type="match status" value="1"/>
</dbReference>
<evidence type="ECO:0000256" key="8">
    <source>
        <dbReference type="SAM" id="MobiDB-lite"/>
    </source>
</evidence>
<proteinExistence type="inferred from homology"/>
<keyword evidence="9" id="KW-1133">Transmembrane helix</keyword>
<sequence>MFWMAEFWMSMGTMMGSIMFVSTMIQQFVPRQLRNYLSMWVQRLLALTNPYIEISFDEYIGNEFEYLKQSKTYTTIEAYLSPRSSKLAKRLKAQIGKGNKNLVLCMDDYEEIPDEFQGAKVWWFLGKTVPQTQSLSYYPVFGERRHLTLKFHRKNRDLVAESYLNHVIREGKATMMQNQQRKLYSNNPSRGYYEYSKKLWSHVVFDHPLTFEHLAMDPVKKKEIVDDLITFSTGKDYYVKVGKAWKRGYLLYGPPGTGKSSMIAAMANLLHYDIYDLELTAVKDNTELRRLLTDTSSKSIIVIEDIDCSLELTGKRKKKKKEKDKEEKDPIREMADEEEEDSKNSKVTLSGLLNFIDGIWSACGGERIIVFTTNHIEKLDPALIRRGRMDKHIEMSYCDFEGFKVLAKNYLDLDSHYLFETIRHLIDENQITPADVAENLMPKTIDRDSEACLKNLIQALEKAKEDKRTFGNPKFSSTNGIQGFVNSQVFTSRGKSHSMIGWFLRDV</sequence>
<evidence type="ECO:0000256" key="1">
    <source>
        <dbReference type="ARBA" id="ARBA00001946"/>
    </source>
</evidence>
<evidence type="ECO:0000256" key="7">
    <source>
        <dbReference type="RuleBase" id="RU003651"/>
    </source>
</evidence>
<evidence type="ECO:0000256" key="3">
    <source>
        <dbReference type="ARBA" id="ARBA00022741"/>
    </source>
</evidence>
<keyword evidence="3 7" id="KW-0547">Nucleotide-binding</keyword>
<organism evidence="11 12">
    <name type="scientific">Macleaya cordata</name>
    <name type="common">Five-seeded plume-poppy</name>
    <name type="synonym">Bocconia cordata</name>
    <dbReference type="NCBI Taxonomy" id="56857"/>
    <lineage>
        <taxon>Eukaryota</taxon>
        <taxon>Viridiplantae</taxon>
        <taxon>Streptophyta</taxon>
        <taxon>Embryophyta</taxon>
        <taxon>Tracheophyta</taxon>
        <taxon>Spermatophyta</taxon>
        <taxon>Magnoliopsida</taxon>
        <taxon>Ranunculales</taxon>
        <taxon>Papaveraceae</taxon>
        <taxon>Papaveroideae</taxon>
        <taxon>Macleaya</taxon>
    </lineage>
</organism>
<feature type="region of interest" description="Disordered" evidence="8">
    <location>
        <begin position="317"/>
        <end position="343"/>
    </location>
</feature>
<keyword evidence="9" id="KW-0472">Membrane</keyword>
<dbReference type="OMA" id="SHSMIGW"/>
<dbReference type="GO" id="GO:0005524">
    <property type="term" value="F:ATP binding"/>
    <property type="evidence" value="ECO:0007669"/>
    <property type="project" value="UniProtKB-KW"/>
</dbReference>
<dbReference type="InterPro" id="IPR050747">
    <property type="entry name" value="Mitochondrial_chaperone_BCS1"/>
</dbReference>
<feature type="transmembrane region" description="Helical" evidence="9">
    <location>
        <begin position="7"/>
        <end position="29"/>
    </location>
</feature>
<dbReference type="PANTHER" id="PTHR23070">
    <property type="entry name" value="BCS1 AAA-TYPE ATPASE"/>
    <property type="match status" value="1"/>
</dbReference>
<dbReference type="InterPro" id="IPR025753">
    <property type="entry name" value="AAA_N_dom"/>
</dbReference>
<dbReference type="InterPro" id="IPR058017">
    <property type="entry name" value="At3g28540-like_C"/>
</dbReference>
<dbReference type="FunFam" id="3.40.50.300:FF:001122">
    <property type="entry name" value="AAA-ATPase ASD, mitochondrial"/>
    <property type="match status" value="1"/>
</dbReference>
<evidence type="ECO:0000313" key="11">
    <source>
        <dbReference type="EMBL" id="OVA04129.1"/>
    </source>
</evidence>
<feature type="compositionally biased region" description="Basic and acidic residues" evidence="8">
    <location>
        <begin position="323"/>
        <end position="334"/>
    </location>
</feature>
<keyword evidence="12" id="KW-1185">Reference proteome</keyword>
<gene>
    <name evidence="11" type="ORF">BVC80_7589g3</name>
</gene>
<dbReference type="InterPro" id="IPR003960">
    <property type="entry name" value="ATPase_AAA_CS"/>
</dbReference>
<dbReference type="InParanoid" id="A0A200Q0X6"/>
<feature type="domain" description="AAA+ ATPase" evidence="10">
    <location>
        <begin position="245"/>
        <end position="399"/>
    </location>
</feature>
<evidence type="ECO:0000256" key="6">
    <source>
        <dbReference type="ARBA" id="ARBA00049360"/>
    </source>
</evidence>
<dbReference type="CDD" id="cd19510">
    <property type="entry name" value="RecA-like_BCS1"/>
    <property type="match status" value="1"/>
</dbReference>
<evidence type="ECO:0000256" key="5">
    <source>
        <dbReference type="ARBA" id="ARBA00022842"/>
    </source>
</evidence>
<accession>A0A200Q0X6</accession>
<dbReference type="FunCoup" id="A0A200Q0X6">
    <property type="interactions" value="1276"/>
</dbReference>
<dbReference type="Gene3D" id="3.40.50.300">
    <property type="entry name" value="P-loop containing nucleotide triphosphate hydrolases"/>
    <property type="match status" value="1"/>
</dbReference>
<dbReference type="Gene3D" id="6.10.280.40">
    <property type="match status" value="1"/>
</dbReference>
<comment type="cofactor">
    <cofactor evidence="1">
        <name>Mg(2+)</name>
        <dbReference type="ChEBI" id="CHEBI:18420"/>
    </cofactor>
</comment>
<dbReference type="SUPFAM" id="SSF52540">
    <property type="entry name" value="P-loop containing nucleoside triphosphate hydrolases"/>
    <property type="match status" value="1"/>
</dbReference>
<evidence type="ECO:0000256" key="9">
    <source>
        <dbReference type="SAM" id="Phobius"/>
    </source>
</evidence>
<evidence type="ECO:0000256" key="4">
    <source>
        <dbReference type="ARBA" id="ARBA00022840"/>
    </source>
</evidence>
<keyword evidence="5" id="KW-0460">Magnesium</keyword>
<keyword evidence="4 7" id="KW-0067">ATP-binding</keyword>
<evidence type="ECO:0000313" key="12">
    <source>
        <dbReference type="Proteomes" id="UP000195402"/>
    </source>
</evidence>
<dbReference type="Pfam" id="PF00004">
    <property type="entry name" value="AAA"/>
    <property type="match status" value="1"/>
</dbReference>
<comment type="catalytic activity">
    <reaction evidence="6">
        <text>ATP + H2O = ADP + phosphate + H(+)</text>
        <dbReference type="Rhea" id="RHEA:13065"/>
        <dbReference type="ChEBI" id="CHEBI:15377"/>
        <dbReference type="ChEBI" id="CHEBI:15378"/>
        <dbReference type="ChEBI" id="CHEBI:30616"/>
        <dbReference type="ChEBI" id="CHEBI:43474"/>
        <dbReference type="ChEBI" id="CHEBI:456216"/>
    </reaction>
</comment>